<feature type="domain" description="PLD phosphodiesterase" evidence="8">
    <location>
        <begin position="138"/>
        <end position="165"/>
    </location>
</feature>
<dbReference type="PANTHER" id="PTHR43856">
    <property type="entry name" value="CARDIOLIPIN HYDROLASE"/>
    <property type="match status" value="1"/>
</dbReference>
<keyword evidence="5" id="KW-0442">Lipid degradation</keyword>
<dbReference type="PANTHER" id="PTHR43856:SF1">
    <property type="entry name" value="MITOCHONDRIAL CARDIOLIPIN HYDROLASE"/>
    <property type="match status" value="1"/>
</dbReference>
<evidence type="ECO:0000256" key="2">
    <source>
        <dbReference type="ARBA" id="ARBA00008664"/>
    </source>
</evidence>
<comment type="caution">
    <text evidence="9">The sequence shown here is derived from an EMBL/GenBank/DDBJ whole genome shotgun (WGS) entry which is preliminary data.</text>
</comment>
<evidence type="ECO:0000256" key="1">
    <source>
        <dbReference type="ARBA" id="ARBA00000798"/>
    </source>
</evidence>
<dbReference type="PROSITE" id="PS50035">
    <property type="entry name" value="PLD"/>
    <property type="match status" value="1"/>
</dbReference>
<name>A0A7C3J5Z6_UNCW3</name>
<evidence type="ECO:0000256" key="7">
    <source>
        <dbReference type="SAM" id="SignalP"/>
    </source>
</evidence>
<dbReference type="GO" id="GO:0016891">
    <property type="term" value="F:RNA endonuclease activity producing 5'-phosphomonoesters, hydrolytic mechanism"/>
    <property type="evidence" value="ECO:0007669"/>
    <property type="project" value="TreeGrafter"/>
</dbReference>
<dbReference type="GO" id="GO:0006793">
    <property type="term" value="P:phosphorus metabolic process"/>
    <property type="evidence" value="ECO:0007669"/>
    <property type="project" value="UniProtKB-ARBA"/>
</dbReference>
<evidence type="ECO:0000256" key="4">
    <source>
        <dbReference type="ARBA" id="ARBA00022801"/>
    </source>
</evidence>
<dbReference type="GO" id="GO:0004630">
    <property type="term" value="F:phospholipase D activity"/>
    <property type="evidence" value="ECO:0007669"/>
    <property type="project" value="UniProtKB-EC"/>
</dbReference>
<dbReference type="InterPro" id="IPR025202">
    <property type="entry name" value="PLD-like_dom"/>
</dbReference>
<dbReference type="PROSITE" id="PS51257">
    <property type="entry name" value="PROKAR_LIPOPROTEIN"/>
    <property type="match status" value="1"/>
</dbReference>
<keyword evidence="6" id="KW-0443">Lipid metabolism</keyword>
<dbReference type="GO" id="GO:0016042">
    <property type="term" value="P:lipid catabolic process"/>
    <property type="evidence" value="ECO:0007669"/>
    <property type="project" value="UniProtKB-KW"/>
</dbReference>
<keyword evidence="7" id="KW-0732">Signal</keyword>
<dbReference type="EC" id="3.1.4.4" evidence="3"/>
<reference evidence="9" key="1">
    <citation type="journal article" date="2020" name="mSystems">
        <title>Genome- and Community-Level Interaction Insights into Carbon Utilization and Element Cycling Functions of Hydrothermarchaeota in Hydrothermal Sediment.</title>
        <authorList>
            <person name="Zhou Z."/>
            <person name="Liu Y."/>
            <person name="Xu W."/>
            <person name="Pan J."/>
            <person name="Luo Z.H."/>
            <person name="Li M."/>
        </authorList>
    </citation>
    <scope>NUCLEOTIDE SEQUENCE [LARGE SCALE GENOMIC DNA]</scope>
    <source>
        <strain evidence="9">SpSt-464</strain>
    </source>
</reference>
<dbReference type="InterPro" id="IPR001736">
    <property type="entry name" value="PLipase_D/transphosphatidylase"/>
</dbReference>
<evidence type="ECO:0000256" key="3">
    <source>
        <dbReference type="ARBA" id="ARBA00012027"/>
    </source>
</evidence>
<dbReference type="Gene3D" id="3.30.870.10">
    <property type="entry name" value="Endonuclease Chain A"/>
    <property type="match status" value="1"/>
</dbReference>
<dbReference type="AlphaFoldDB" id="A0A7C3J5Z6"/>
<protein>
    <recommendedName>
        <fullName evidence="3">phospholipase D</fullName>
        <ecNumber evidence="3">3.1.4.4</ecNumber>
    </recommendedName>
</protein>
<comment type="catalytic activity">
    <reaction evidence="1">
        <text>a 1,2-diacyl-sn-glycero-3-phosphocholine + H2O = a 1,2-diacyl-sn-glycero-3-phosphate + choline + H(+)</text>
        <dbReference type="Rhea" id="RHEA:14445"/>
        <dbReference type="ChEBI" id="CHEBI:15354"/>
        <dbReference type="ChEBI" id="CHEBI:15377"/>
        <dbReference type="ChEBI" id="CHEBI:15378"/>
        <dbReference type="ChEBI" id="CHEBI:57643"/>
        <dbReference type="ChEBI" id="CHEBI:58608"/>
        <dbReference type="EC" id="3.1.4.4"/>
    </reaction>
</comment>
<accession>A0A7C3J5Z6</accession>
<feature type="chain" id="PRO_5027647942" description="phospholipase D" evidence="7">
    <location>
        <begin position="27"/>
        <end position="200"/>
    </location>
</feature>
<keyword evidence="4" id="KW-0378">Hydrolase</keyword>
<dbReference type="SUPFAM" id="SSF56024">
    <property type="entry name" value="Phospholipase D/nuclease"/>
    <property type="match status" value="1"/>
</dbReference>
<evidence type="ECO:0000256" key="6">
    <source>
        <dbReference type="ARBA" id="ARBA00023098"/>
    </source>
</evidence>
<organism evidence="9">
    <name type="scientific">candidate division WOR-3 bacterium</name>
    <dbReference type="NCBI Taxonomy" id="2052148"/>
    <lineage>
        <taxon>Bacteria</taxon>
        <taxon>Bacteria division WOR-3</taxon>
    </lineage>
</organism>
<evidence type="ECO:0000256" key="5">
    <source>
        <dbReference type="ARBA" id="ARBA00022963"/>
    </source>
</evidence>
<proteinExistence type="inferred from homology"/>
<sequence length="200" mass="22856">MKKVKIEFLFLIILLFIFVISSCQPAAVDNDDGTGNDTLTLIPTKAKMVCNRDYYPLMYSLFDNSKKNIFCVMYNINSYDYDNEVTRLVDRLIVAHERGVVVKVLLEQSDWNSDVTNSNHQVGDQLKSYGIDVRYDPLTVTTHCKLFIIDSLYVMVGSTNWTISAVNSNNEANTLLEGEEIALDFTGYFENLWKNSFDGR</sequence>
<feature type="signal peptide" evidence="7">
    <location>
        <begin position="1"/>
        <end position="26"/>
    </location>
</feature>
<dbReference type="Pfam" id="PF13091">
    <property type="entry name" value="PLDc_2"/>
    <property type="match status" value="1"/>
</dbReference>
<dbReference type="EMBL" id="DSTT01000003">
    <property type="protein sequence ID" value="HFK23611.1"/>
    <property type="molecule type" value="Genomic_DNA"/>
</dbReference>
<gene>
    <name evidence="9" type="ORF">ENS15_03040</name>
</gene>
<evidence type="ECO:0000259" key="8">
    <source>
        <dbReference type="PROSITE" id="PS50035"/>
    </source>
</evidence>
<dbReference type="InterPro" id="IPR051406">
    <property type="entry name" value="PLD_domain"/>
</dbReference>
<evidence type="ECO:0000313" key="9">
    <source>
        <dbReference type="EMBL" id="HFK23611.1"/>
    </source>
</evidence>
<comment type="similarity">
    <text evidence="2">Belongs to the phospholipase D family.</text>
</comment>